<dbReference type="AlphaFoldDB" id="A0AAN9DNZ1"/>
<protein>
    <submittedName>
        <fullName evidence="1">Uncharacterized protein</fullName>
    </submittedName>
</protein>
<accession>A0AAN9DNZ1</accession>
<sequence length="242" mass="27002">MTLVETNSFRLMKILLHPSGSFFYLRIERTKFTESSHPAPDIVLRRCPLGERGHHSLSFFNRSDQDKWVGFVLLSTQFSVFVRDHVGRKVACLPSHPLEKLVARKKRRGREAVYEASLPPVVEVLGATLIQKLPASFISTASFGDKSSLPFSKMPDWSASANPEGRQDQEPKPTVLCHAVELSPFPLLLPFLFYNRGKAALLYGRVCLYLSLGEVASLLRYHLVVLGLVSVLPSKAGKLSIV</sequence>
<comment type="caution">
    <text evidence="1">The sequence shown here is derived from an EMBL/GenBank/DDBJ whole genome shotgun (WGS) entry which is preliminary data.</text>
</comment>
<gene>
    <name evidence="1" type="ORF">RIF29_48567</name>
</gene>
<reference evidence="1 2" key="1">
    <citation type="submission" date="2024-01" db="EMBL/GenBank/DDBJ databases">
        <title>The genomes of 5 underutilized Papilionoideae crops provide insights into root nodulation and disease resistanc.</title>
        <authorList>
            <person name="Yuan L."/>
        </authorList>
    </citation>
    <scope>NUCLEOTIDE SEQUENCE [LARGE SCALE GENOMIC DNA]</scope>
    <source>
        <strain evidence="1">ZHUSHIDOU_FW_LH</strain>
        <tissue evidence="1">Leaf</tissue>
    </source>
</reference>
<dbReference type="Proteomes" id="UP001372338">
    <property type="component" value="Unassembled WGS sequence"/>
</dbReference>
<organism evidence="1 2">
    <name type="scientific">Crotalaria pallida</name>
    <name type="common">Smooth rattlebox</name>
    <name type="synonym">Crotalaria striata</name>
    <dbReference type="NCBI Taxonomy" id="3830"/>
    <lineage>
        <taxon>Eukaryota</taxon>
        <taxon>Viridiplantae</taxon>
        <taxon>Streptophyta</taxon>
        <taxon>Embryophyta</taxon>
        <taxon>Tracheophyta</taxon>
        <taxon>Spermatophyta</taxon>
        <taxon>Magnoliopsida</taxon>
        <taxon>eudicotyledons</taxon>
        <taxon>Gunneridae</taxon>
        <taxon>Pentapetalae</taxon>
        <taxon>rosids</taxon>
        <taxon>fabids</taxon>
        <taxon>Fabales</taxon>
        <taxon>Fabaceae</taxon>
        <taxon>Papilionoideae</taxon>
        <taxon>50 kb inversion clade</taxon>
        <taxon>genistoids sensu lato</taxon>
        <taxon>core genistoids</taxon>
        <taxon>Crotalarieae</taxon>
        <taxon>Crotalaria</taxon>
    </lineage>
</organism>
<name>A0AAN9DNZ1_CROPI</name>
<proteinExistence type="predicted"/>
<evidence type="ECO:0000313" key="1">
    <source>
        <dbReference type="EMBL" id="KAK7230770.1"/>
    </source>
</evidence>
<dbReference type="EMBL" id="JAYWIO010000172">
    <property type="protein sequence ID" value="KAK7230770.1"/>
    <property type="molecule type" value="Genomic_DNA"/>
</dbReference>
<keyword evidence="2" id="KW-1185">Reference proteome</keyword>
<evidence type="ECO:0000313" key="2">
    <source>
        <dbReference type="Proteomes" id="UP001372338"/>
    </source>
</evidence>